<evidence type="ECO:0000256" key="1">
    <source>
        <dbReference type="SAM" id="MobiDB-lite"/>
    </source>
</evidence>
<dbReference type="EMBL" id="JBHMFI010000001">
    <property type="protein sequence ID" value="MFB9071531.1"/>
    <property type="molecule type" value="Genomic_DNA"/>
</dbReference>
<comment type="caution">
    <text evidence="2">The sequence shown here is derived from an EMBL/GenBank/DDBJ whole genome shotgun (WGS) entry which is preliminary data.</text>
</comment>
<protein>
    <submittedName>
        <fullName evidence="2">Uncharacterized protein</fullName>
    </submittedName>
</protein>
<keyword evidence="3" id="KW-1185">Reference proteome</keyword>
<evidence type="ECO:0000313" key="3">
    <source>
        <dbReference type="Proteomes" id="UP001589575"/>
    </source>
</evidence>
<name>A0ABV5FXW6_9MICC</name>
<proteinExistence type="predicted"/>
<dbReference type="Proteomes" id="UP001589575">
    <property type="component" value="Unassembled WGS sequence"/>
</dbReference>
<organism evidence="2 3">
    <name type="scientific">Citricoccus parietis</name>
    <dbReference type="NCBI Taxonomy" id="592307"/>
    <lineage>
        <taxon>Bacteria</taxon>
        <taxon>Bacillati</taxon>
        <taxon>Actinomycetota</taxon>
        <taxon>Actinomycetes</taxon>
        <taxon>Micrococcales</taxon>
        <taxon>Micrococcaceae</taxon>
        <taxon>Citricoccus</taxon>
    </lineage>
</organism>
<gene>
    <name evidence="2" type="ORF">ACFFX0_10070</name>
</gene>
<reference evidence="2 3" key="1">
    <citation type="submission" date="2024-09" db="EMBL/GenBank/DDBJ databases">
        <authorList>
            <person name="Sun Q."/>
            <person name="Mori K."/>
        </authorList>
    </citation>
    <scope>NUCLEOTIDE SEQUENCE [LARGE SCALE GENOMIC DNA]</scope>
    <source>
        <strain evidence="2 3">CCM 7609</strain>
    </source>
</reference>
<sequence length="232" mass="22993">MAANAVHVQSGAILQVSPMLTGDAVGVEVPNVEVQAGTTGDHADGAMGNGCTLNAVARPGGDVDPEASSVPGGDGGTAVAVDASDAGTGDLQVIEARVVDRGTGKVIHDGVRDGHVVPSDGEGDRVDGEAAGGVRRVVRGIPGVLATHNGGPFSEGEHGSVSGGHSSVRLGHVHIHAGGNGHRACQGEVSDDLPDPEDSRIIEEGLQGGRLIPQRQGSLSGHSCGGLCTLCV</sequence>
<feature type="region of interest" description="Disordered" evidence="1">
    <location>
        <begin position="109"/>
        <end position="128"/>
    </location>
</feature>
<accession>A0ABV5FXW6</accession>
<evidence type="ECO:0000313" key="2">
    <source>
        <dbReference type="EMBL" id="MFB9071531.1"/>
    </source>
</evidence>